<reference evidence="1" key="1">
    <citation type="journal article" date="2023" name="GigaByte">
        <title>Genome assembly of the bearded iris, Iris pallida Lam.</title>
        <authorList>
            <person name="Bruccoleri R.E."/>
            <person name="Oakeley E.J."/>
            <person name="Faust A.M.E."/>
            <person name="Altorfer M."/>
            <person name="Dessus-Babus S."/>
            <person name="Burckhardt D."/>
            <person name="Oertli M."/>
            <person name="Naumann U."/>
            <person name="Petersen F."/>
            <person name="Wong J."/>
        </authorList>
    </citation>
    <scope>NUCLEOTIDE SEQUENCE</scope>
    <source>
        <strain evidence="1">GSM-AAB239-AS_SAM_17_03QT</strain>
    </source>
</reference>
<protein>
    <submittedName>
        <fullName evidence="1">Uncharacterized protein</fullName>
    </submittedName>
</protein>
<dbReference type="Proteomes" id="UP001140949">
    <property type="component" value="Unassembled WGS sequence"/>
</dbReference>
<gene>
    <name evidence="1" type="ORF">M6B38_264425</name>
</gene>
<reference evidence="1" key="2">
    <citation type="submission" date="2023-04" db="EMBL/GenBank/DDBJ databases">
        <authorList>
            <person name="Bruccoleri R.E."/>
            <person name="Oakeley E.J."/>
            <person name="Faust A.-M."/>
            <person name="Dessus-Babus S."/>
            <person name="Altorfer M."/>
            <person name="Burckhardt D."/>
            <person name="Oertli M."/>
            <person name="Naumann U."/>
            <person name="Petersen F."/>
            <person name="Wong J."/>
        </authorList>
    </citation>
    <scope>NUCLEOTIDE SEQUENCE</scope>
    <source>
        <strain evidence="1">GSM-AAB239-AS_SAM_17_03QT</strain>
        <tissue evidence="1">Leaf</tissue>
    </source>
</reference>
<evidence type="ECO:0000313" key="2">
    <source>
        <dbReference type="Proteomes" id="UP001140949"/>
    </source>
</evidence>
<evidence type="ECO:0000313" key="1">
    <source>
        <dbReference type="EMBL" id="KAJ6850479.1"/>
    </source>
</evidence>
<sequence length="150" mass="17285">MQHRKEVTYACQVNVVTTSKDFIQVEVVVEKNSQKIILIGKVCATKALRLKENDTQLALNLLTDPNKNSTLQVRKLYLQKGTKNLVQCNSKVGHLITDFYLFWMTFSYNIKLDHGTRLRNFLEMLRSLYQCGTKELADGILADTCLYQFC</sequence>
<dbReference type="EMBL" id="JANAVB010002810">
    <property type="protein sequence ID" value="KAJ6850479.1"/>
    <property type="molecule type" value="Genomic_DNA"/>
</dbReference>
<proteinExistence type="predicted"/>
<keyword evidence="2" id="KW-1185">Reference proteome</keyword>
<dbReference type="AlphaFoldDB" id="A0AAX6IB62"/>
<accession>A0AAX6IB62</accession>
<organism evidence="1 2">
    <name type="scientific">Iris pallida</name>
    <name type="common">Sweet iris</name>
    <dbReference type="NCBI Taxonomy" id="29817"/>
    <lineage>
        <taxon>Eukaryota</taxon>
        <taxon>Viridiplantae</taxon>
        <taxon>Streptophyta</taxon>
        <taxon>Embryophyta</taxon>
        <taxon>Tracheophyta</taxon>
        <taxon>Spermatophyta</taxon>
        <taxon>Magnoliopsida</taxon>
        <taxon>Liliopsida</taxon>
        <taxon>Asparagales</taxon>
        <taxon>Iridaceae</taxon>
        <taxon>Iridoideae</taxon>
        <taxon>Irideae</taxon>
        <taxon>Iris</taxon>
    </lineage>
</organism>
<comment type="caution">
    <text evidence="1">The sequence shown here is derived from an EMBL/GenBank/DDBJ whole genome shotgun (WGS) entry which is preliminary data.</text>
</comment>
<name>A0AAX6IB62_IRIPA</name>